<sequence>MSRERIKLSSKYMCISNNSNLSSYESSIKMLEIKEKKPLDETMCHKLLK</sequence>
<reference evidence="1 2" key="2">
    <citation type="submission" date="2007-06" db="EMBL/GenBank/DDBJ databases">
        <title>Draft genome sequence of Pseudoflavonifractor capillosus ATCC 29799.</title>
        <authorList>
            <person name="Sudarsanam P."/>
            <person name="Ley R."/>
            <person name="Guruge J."/>
            <person name="Turnbaugh P.J."/>
            <person name="Mahowald M."/>
            <person name="Liep D."/>
            <person name="Gordon J."/>
        </authorList>
    </citation>
    <scope>NUCLEOTIDE SEQUENCE [LARGE SCALE GENOMIC DNA]</scope>
    <source>
        <strain evidence="1 2">ATCC 29799</strain>
    </source>
</reference>
<evidence type="ECO:0000313" key="1">
    <source>
        <dbReference type="EMBL" id="EDN00685.1"/>
    </source>
</evidence>
<dbReference type="EMBL" id="AAXG02000010">
    <property type="protein sequence ID" value="EDN00685.1"/>
    <property type="molecule type" value="Genomic_DNA"/>
</dbReference>
<dbReference type="Proteomes" id="UP000003639">
    <property type="component" value="Unassembled WGS sequence"/>
</dbReference>
<name>A6NTC2_9FIRM</name>
<reference evidence="1 2" key="1">
    <citation type="submission" date="2007-04" db="EMBL/GenBank/DDBJ databases">
        <authorList>
            <person name="Fulton L."/>
            <person name="Clifton S."/>
            <person name="Fulton B."/>
            <person name="Xu J."/>
            <person name="Minx P."/>
            <person name="Pepin K.H."/>
            <person name="Johnson M."/>
            <person name="Thiruvilangam P."/>
            <person name="Bhonagiri V."/>
            <person name="Nash W.E."/>
            <person name="Mardis E.R."/>
            <person name="Wilson R.K."/>
        </authorList>
    </citation>
    <scope>NUCLEOTIDE SEQUENCE [LARGE SCALE GENOMIC DNA]</scope>
    <source>
        <strain evidence="1 2">ATCC 29799</strain>
    </source>
</reference>
<evidence type="ECO:0000313" key="2">
    <source>
        <dbReference type="Proteomes" id="UP000003639"/>
    </source>
</evidence>
<dbReference type="STRING" id="411467.BACCAP_01451"/>
<organism evidence="1 2">
    <name type="scientific">Pseudoflavonifractor capillosus ATCC 29799</name>
    <dbReference type="NCBI Taxonomy" id="411467"/>
    <lineage>
        <taxon>Bacteria</taxon>
        <taxon>Bacillati</taxon>
        <taxon>Bacillota</taxon>
        <taxon>Clostridia</taxon>
        <taxon>Eubacteriales</taxon>
        <taxon>Oscillospiraceae</taxon>
        <taxon>Pseudoflavonifractor</taxon>
    </lineage>
</organism>
<gene>
    <name evidence="1" type="ORF">BACCAP_01451</name>
</gene>
<accession>A6NTC2</accession>
<protein>
    <submittedName>
        <fullName evidence="1">Uncharacterized protein</fullName>
    </submittedName>
</protein>
<comment type="caution">
    <text evidence="1">The sequence shown here is derived from an EMBL/GenBank/DDBJ whole genome shotgun (WGS) entry which is preliminary data.</text>
</comment>
<dbReference type="AlphaFoldDB" id="A6NTC2"/>
<keyword evidence="2" id="KW-1185">Reference proteome</keyword>
<proteinExistence type="predicted"/>